<dbReference type="PROSITE" id="PS50987">
    <property type="entry name" value="HTH_ARSR_2"/>
    <property type="match status" value="1"/>
</dbReference>
<evidence type="ECO:0000256" key="1">
    <source>
        <dbReference type="ARBA" id="ARBA00023015"/>
    </source>
</evidence>
<evidence type="ECO:0000259" key="4">
    <source>
        <dbReference type="PROSITE" id="PS50987"/>
    </source>
</evidence>
<feature type="domain" description="HTH arsR-type" evidence="4">
    <location>
        <begin position="36"/>
        <end position="119"/>
    </location>
</feature>
<dbReference type="InterPro" id="IPR036388">
    <property type="entry name" value="WH-like_DNA-bd_sf"/>
</dbReference>
<keyword evidence="3" id="KW-0804">Transcription</keyword>
<evidence type="ECO:0000313" key="6">
    <source>
        <dbReference type="Proteomes" id="UP000006565"/>
    </source>
</evidence>
<dbReference type="InterPro" id="IPR001845">
    <property type="entry name" value="HTH_ArsR_DNA-bd_dom"/>
</dbReference>
<dbReference type="STRING" id="679926.Mpet_0355"/>
<dbReference type="SUPFAM" id="SSF46785">
    <property type="entry name" value="Winged helix' DNA-binding domain"/>
    <property type="match status" value="1"/>
</dbReference>
<gene>
    <name evidence="5" type="ordered locus">Mpet_0355</name>
</gene>
<dbReference type="AlphaFoldDB" id="E1RFX7"/>
<reference evidence="5 6" key="1">
    <citation type="journal article" date="2010" name="Stand. Genomic Sci.">
        <title>Complete genome sequence of Methanoplanus petrolearius type strain (SEBR 4847).</title>
        <authorList>
            <person name="Brambilla E."/>
            <person name="Djao O.D."/>
            <person name="Daligault H."/>
            <person name="Lapidus A."/>
            <person name="Lucas S."/>
            <person name="Hammon N."/>
            <person name="Nolan M."/>
            <person name="Tice H."/>
            <person name="Cheng J.F."/>
            <person name="Han C."/>
            <person name="Tapia R."/>
            <person name="Goodwin L."/>
            <person name="Pitluck S."/>
            <person name="Liolios K."/>
            <person name="Ivanova N."/>
            <person name="Mavromatis K."/>
            <person name="Mikhailova N."/>
            <person name="Pati A."/>
            <person name="Chen A."/>
            <person name="Palaniappan K."/>
            <person name="Land M."/>
            <person name="Hauser L."/>
            <person name="Chang Y.J."/>
            <person name="Jeffries C.D."/>
            <person name="Rohde M."/>
            <person name="Spring S."/>
            <person name="Sikorski J."/>
            <person name="Goker M."/>
            <person name="Woyke T."/>
            <person name="Bristow J."/>
            <person name="Eisen J.A."/>
            <person name="Markowitz V."/>
            <person name="Hugenholtz P."/>
            <person name="Kyrpides N.C."/>
            <person name="Klenk H.P."/>
        </authorList>
    </citation>
    <scope>NUCLEOTIDE SEQUENCE [LARGE SCALE GENOMIC DNA]</scope>
    <source>
        <strain evidence="6">DSM 11571 / OCM 486 / SEBR 4847</strain>
    </source>
</reference>
<evidence type="ECO:0000256" key="3">
    <source>
        <dbReference type="ARBA" id="ARBA00023163"/>
    </source>
</evidence>
<organism evidence="5 6">
    <name type="scientific">Methanolacinia petrolearia (strain DSM 11571 / OCM 486 / SEBR 4847)</name>
    <name type="common">Methanoplanus petrolearius</name>
    <dbReference type="NCBI Taxonomy" id="679926"/>
    <lineage>
        <taxon>Archaea</taxon>
        <taxon>Methanobacteriati</taxon>
        <taxon>Methanobacteriota</taxon>
        <taxon>Stenosarchaea group</taxon>
        <taxon>Methanomicrobia</taxon>
        <taxon>Methanomicrobiales</taxon>
        <taxon>Methanomicrobiaceae</taxon>
        <taxon>Methanolacinia</taxon>
    </lineage>
</organism>
<keyword evidence="1" id="KW-0805">Transcription regulation</keyword>
<dbReference type="GeneID" id="9742799"/>
<dbReference type="InterPro" id="IPR036390">
    <property type="entry name" value="WH_DNA-bd_sf"/>
</dbReference>
<dbReference type="EMBL" id="CP002117">
    <property type="protein sequence ID" value="ADN35129.1"/>
    <property type="molecule type" value="Genomic_DNA"/>
</dbReference>
<evidence type="ECO:0000256" key="2">
    <source>
        <dbReference type="ARBA" id="ARBA00023125"/>
    </source>
</evidence>
<dbReference type="HOGENOM" id="CLU_097806_7_3_2"/>
<dbReference type="KEGG" id="mpi:Mpet_0355"/>
<dbReference type="PRINTS" id="PR00778">
    <property type="entry name" value="HTHARSR"/>
</dbReference>
<dbReference type="SMART" id="SM00418">
    <property type="entry name" value="HTH_ARSR"/>
    <property type="match status" value="1"/>
</dbReference>
<dbReference type="PANTHER" id="PTHR43132">
    <property type="entry name" value="ARSENICAL RESISTANCE OPERON REPRESSOR ARSR-RELATED"/>
    <property type="match status" value="1"/>
</dbReference>
<name>E1RFX7_METP4</name>
<keyword evidence="6" id="KW-1185">Reference proteome</keyword>
<dbReference type="GO" id="GO:0003700">
    <property type="term" value="F:DNA-binding transcription factor activity"/>
    <property type="evidence" value="ECO:0007669"/>
    <property type="project" value="InterPro"/>
</dbReference>
<accession>E1RFX7</accession>
<proteinExistence type="predicted"/>
<dbReference type="CDD" id="cd00090">
    <property type="entry name" value="HTH_ARSR"/>
    <property type="match status" value="1"/>
</dbReference>
<dbReference type="InterPro" id="IPR051011">
    <property type="entry name" value="Metal_resp_trans_reg"/>
</dbReference>
<dbReference type="RefSeq" id="WP_013328308.1">
    <property type="nucleotide sequence ID" value="NC_014507.1"/>
</dbReference>
<keyword evidence="2" id="KW-0238">DNA-binding</keyword>
<dbReference type="GO" id="GO:0003677">
    <property type="term" value="F:DNA binding"/>
    <property type="evidence" value="ECO:0007669"/>
    <property type="project" value="UniProtKB-KW"/>
</dbReference>
<dbReference type="PANTHER" id="PTHR43132:SF2">
    <property type="entry name" value="ARSENICAL RESISTANCE OPERON REPRESSOR ARSR-RELATED"/>
    <property type="match status" value="1"/>
</dbReference>
<sequence>MEKKCSCSEETMSLPDEIVMSLRKYGGIAGLLKRLPDDETLASSGEIHKALSDPIRLKIMSMLGIQPLCVCVLKAGLGIADSRLSYHLSVMKRAGLIEGEQQGNWIIYSLTEEGGKWVL</sequence>
<dbReference type="NCBIfam" id="NF033788">
    <property type="entry name" value="HTH_metalloreg"/>
    <property type="match status" value="1"/>
</dbReference>
<evidence type="ECO:0000313" key="5">
    <source>
        <dbReference type="EMBL" id="ADN35129.1"/>
    </source>
</evidence>
<dbReference type="Gene3D" id="1.10.10.10">
    <property type="entry name" value="Winged helix-like DNA-binding domain superfamily/Winged helix DNA-binding domain"/>
    <property type="match status" value="1"/>
</dbReference>
<protein>
    <submittedName>
        <fullName evidence="5">Transcriptional regulator, ArsR family</fullName>
    </submittedName>
</protein>
<dbReference type="InterPro" id="IPR011991">
    <property type="entry name" value="ArsR-like_HTH"/>
</dbReference>
<dbReference type="eggNOG" id="arCOG01680">
    <property type="taxonomic scope" value="Archaea"/>
</dbReference>
<dbReference type="Proteomes" id="UP000006565">
    <property type="component" value="Chromosome"/>
</dbReference>
<dbReference type="Pfam" id="PF01022">
    <property type="entry name" value="HTH_5"/>
    <property type="match status" value="1"/>
</dbReference>